<sequence>MQESVNDEDILYPGAYHLFNCLVRSRFCDISELEEEIPGISERIRGLNLQQLEGFAIAFMEFNDAIDLKVWLDEYEHEKDWENRFVKKVFNW</sequence>
<evidence type="ECO:0000313" key="2">
    <source>
        <dbReference type="EMBL" id="GBG23465.1"/>
    </source>
</evidence>
<proteinExistence type="predicted"/>
<feature type="domain" description="DUF4351" evidence="1">
    <location>
        <begin position="38"/>
        <end position="72"/>
    </location>
</feature>
<dbReference type="InterPro" id="IPR025587">
    <property type="entry name" value="DUF4351"/>
</dbReference>
<organism evidence="2 3">
    <name type="scientific">Nostoc commune NIES-4072</name>
    <dbReference type="NCBI Taxonomy" id="2005467"/>
    <lineage>
        <taxon>Bacteria</taxon>
        <taxon>Bacillati</taxon>
        <taxon>Cyanobacteriota</taxon>
        <taxon>Cyanophyceae</taxon>
        <taxon>Nostocales</taxon>
        <taxon>Nostocaceae</taxon>
        <taxon>Nostoc</taxon>
    </lineage>
</organism>
<dbReference type="AlphaFoldDB" id="A0A2R5FYW2"/>
<evidence type="ECO:0000259" key="1">
    <source>
        <dbReference type="Pfam" id="PF14261"/>
    </source>
</evidence>
<protein>
    <recommendedName>
        <fullName evidence="1">DUF4351 domain-containing protein</fullName>
    </recommendedName>
</protein>
<dbReference type="OrthoDB" id="9834287at2"/>
<dbReference type="Proteomes" id="UP000245124">
    <property type="component" value="Unassembled WGS sequence"/>
</dbReference>
<name>A0A2R5FYW2_NOSCO</name>
<dbReference type="Pfam" id="PF14261">
    <property type="entry name" value="DUF4351"/>
    <property type="match status" value="1"/>
</dbReference>
<gene>
    <name evidence="2" type="ORF">NIES4072_71770</name>
</gene>
<keyword evidence="3" id="KW-1185">Reference proteome</keyword>
<dbReference type="EMBL" id="BDUD01000002">
    <property type="protein sequence ID" value="GBG23465.1"/>
    <property type="molecule type" value="Genomic_DNA"/>
</dbReference>
<comment type="caution">
    <text evidence="2">The sequence shown here is derived from an EMBL/GenBank/DDBJ whole genome shotgun (WGS) entry which is preliminary data.</text>
</comment>
<dbReference type="RefSeq" id="WP_109013297.1">
    <property type="nucleotide sequence ID" value="NZ_BDUD01000002.1"/>
</dbReference>
<evidence type="ECO:0000313" key="3">
    <source>
        <dbReference type="Proteomes" id="UP000245124"/>
    </source>
</evidence>
<reference evidence="2 3" key="1">
    <citation type="submission" date="2017-06" db="EMBL/GenBank/DDBJ databases">
        <title>Genome sequencing of cyanobaciteial culture collection at National Institute for Environmental Studies (NIES).</title>
        <authorList>
            <person name="Hirose Y."/>
            <person name="Shimura Y."/>
            <person name="Fujisawa T."/>
            <person name="Nakamura Y."/>
            <person name="Kawachi M."/>
        </authorList>
    </citation>
    <scope>NUCLEOTIDE SEQUENCE [LARGE SCALE GENOMIC DNA]</scope>
    <source>
        <strain evidence="2 3">NIES-4072</strain>
    </source>
</reference>
<accession>A0A2R5FYW2</accession>